<reference evidence="2 3" key="1">
    <citation type="submission" date="2018-08" db="EMBL/GenBank/DDBJ databases">
        <title>Salinimonas sediminis sp. nov., a piezophilic bacterium isolated from a deep-sea sediment sample from the New Britain Trench.</title>
        <authorList>
            <person name="Cao J."/>
        </authorList>
    </citation>
    <scope>NUCLEOTIDE SEQUENCE [LARGE SCALE GENOMIC DNA]</scope>
    <source>
        <strain evidence="2 3">N102</strain>
    </source>
</reference>
<dbReference type="GO" id="GO:0004497">
    <property type="term" value="F:monooxygenase activity"/>
    <property type="evidence" value="ECO:0007669"/>
    <property type="project" value="UniProtKB-KW"/>
</dbReference>
<dbReference type="EMBL" id="CP031769">
    <property type="protein sequence ID" value="AXR07682.1"/>
    <property type="molecule type" value="Genomic_DNA"/>
</dbReference>
<keyword evidence="2" id="KW-0503">Monooxygenase</keyword>
<dbReference type="Pfam" id="PF03992">
    <property type="entry name" value="ABM"/>
    <property type="match status" value="1"/>
</dbReference>
<protein>
    <submittedName>
        <fullName evidence="2">Antibiotic biosynthesis monooxygenase</fullName>
    </submittedName>
</protein>
<dbReference type="PANTHER" id="PTHR33336:SF3">
    <property type="entry name" value="ABM DOMAIN-CONTAINING PROTEIN"/>
    <property type="match status" value="1"/>
</dbReference>
<dbReference type="OrthoDB" id="9812192at2"/>
<dbReference type="InterPro" id="IPR007138">
    <property type="entry name" value="ABM_dom"/>
</dbReference>
<dbReference type="PANTHER" id="PTHR33336">
    <property type="entry name" value="QUINOL MONOOXYGENASE YGIN-RELATED"/>
    <property type="match status" value="1"/>
</dbReference>
<gene>
    <name evidence="2" type="ORF">D0Y50_15735</name>
</gene>
<evidence type="ECO:0000313" key="3">
    <source>
        <dbReference type="Proteomes" id="UP000262073"/>
    </source>
</evidence>
<name>A0A346NQ75_9ALTE</name>
<feature type="domain" description="ABM" evidence="1">
    <location>
        <begin position="2"/>
        <end position="93"/>
    </location>
</feature>
<accession>A0A346NQ75</accession>
<keyword evidence="2" id="KW-0560">Oxidoreductase</keyword>
<dbReference type="RefSeq" id="WP_108567317.1">
    <property type="nucleotide sequence ID" value="NZ_CP031769.1"/>
</dbReference>
<dbReference type="SUPFAM" id="SSF54909">
    <property type="entry name" value="Dimeric alpha+beta barrel"/>
    <property type="match status" value="1"/>
</dbReference>
<proteinExistence type="predicted"/>
<dbReference type="InterPro" id="IPR011008">
    <property type="entry name" value="Dimeric_a/b-barrel"/>
</dbReference>
<dbReference type="KEGG" id="salm:D0Y50_15735"/>
<dbReference type="InterPro" id="IPR050744">
    <property type="entry name" value="AI-2_Isomerase_LsrG"/>
</dbReference>
<dbReference type="Gene3D" id="3.30.70.100">
    <property type="match status" value="1"/>
</dbReference>
<dbReference type="Proteomes" id="UP000262073">
    <property type="component" value="Chromosome"/>
</dbReference>
<evidence type="ECO:0000259" key="1">
    <source>
        <dbReference type="PROSITE" id="PS51725"/>
    </source>
</evidence>
<evidence type="ECO:0000313" key="2">
    <source>
        <dbReference type="EMBL" id="AXR07682.1"/>
    </source>
</evidence>
<dbReference type="PROSITE" id="PS51725">
    <property type="entry name" value="ABM"/>
    <property type="match status" value="1"/>
</dbReference>
<sequence>MLAVIATLHCTPENQEHLVSALKTLQFHSRQETGCERYELAQREMEDNIEIVVTELWESEADLDAHFAADHFVRFGSQAEGIVLQSEIKKYQVVQDS</sequence>
<dbReference type="AlphaFoldDB" id="A0A346NQ75"/>
<organism evidence="2 3">
    <name type="scientific">Salinimonas sediminis</name>
    <dbReference type="NCBI Taxonomy" id="2303538"/>
    <lineage>
        <taxon>Bacteria</taxon>
        <taxon>Pseudomonadati</taxon>
        <taxon>Pseudomonadota</taxon>
        <taxon>Gammaproteobacteria</taxon>
        <taxon>Alteromonadales</taxon>
        <taxon>Alteromonadaceae</taxon>
        <taxon>Alteromonas/Salinimonas group</taxon>
        <taxon>Salinimonas</taxon>
    </lineage>
</organism>
<keyword evidence="3" id="KW-1185">Reference proteome</keyword>